<accession>X0UGT6</accession>
<reference evidence="5" key="1">
    <citation type="journal article" date="2014" name="Front. Microbiol.">
        <title>High frequency of phylogenetically diverse reductive dehalogenase-homologous genes in deep subseafloor sedimentary metagenomes.</title>
        <authorList>
            <person name="Kawai M."/>
            <person name="Futagami T."/>
            <person name="Toyoda A."/>
            <person name="Takaki Y."/>
            <person name="Nishi S."/>
            <person name="Hori S."/>
            <person name="Arai W."/>
            <person name="Tsubouchi T."/>
            <person name="Morono Y."/>
            <person name="Uchiyama I."/>
            <person name="Ito T."/>
            <person name="Fujiyama A."/>
            <person name="Inagaki F."/>
            <person name="Takami H."/>
        </authorList>
    </citation>
    <scope>NUCLEOTIDE SEQUENCE</scope>
    <source>
        <strain evidence="5">Expedition CK06-06</strain>
    </source>
</reference>
<dbReference type="PANTHER" id="PTHR42917:SF2">
    <property type="entry name" value="2,4-DIENOYL-COA REDUCTASE [(2E)-ENOYL-COA-PRODUCING]"/>
    <property type="match status" value="1"/>
</dbReference>
<dbReference type="Gene3D" id="3.40.50.720">
    <property type="entry name" value="NAD(P)-binding Rossmann-like Domain"/>
    <property type="match status" value="1"/>
</dbReference>
<dbReference type="InterPro" id="IPR051793">
    <property type="entry name" value="NADH:flavin_oxidoreductase"/>
</dbReference>
<dbReference type="AlphaFoldDB" id="X0UGT6"/>
<feature type="non-terminal residue" evidence="5">
    <location>
        <position position="1"/>
    </location>
</feature>
<evidence type="ECO:0000313" key="5">
    <source>
        <dbReference type="EMBL" id="GAG04810.1"/>
    </source>
</evidence>
<keyword evidence="2" id="KW-0285">Flavoprotein</keyword>
<proteinExistence type="predicted"/>
<evidence type="ECO:0000256" key="3">
    <source>
        <dbReference type="ARBA" id="ARBA00022643"/>
    </source>
</evidence>
<dbReference type="GO" id="GO:0016491">
    <property type="term" value="F:oxidoreductase activity"/>
    <property type="evidence" value="ECO:0007669"/>
    <property type="project" value="UniProtKB-KW"/>
</dbReference>
<dbReference type="EMBL" id="BARS01022857">
    <property type="protein sequence ID" value="GAG04810.1"/>
    <property type="molecule type" value="Genomic_DNA"/>
</dbReference>
<keyword evidence="4" id="KW-0560">Oxidoreductase</keyword>
<comment type="caution">
    <text evidence="5">The sequence shown here is derived from an EMBL/GenBank/DDBJ whole genome shotgun (WGS) entry which is preliminary data.</text>
</comment>
<comment type="cofactor">
    <cofactor evidence="1">
        <name>FMN</name>
        <dbReference type="ChEBI" id="CHEBI:58210"/>
    </cofactor>
</comment>
<evidence type="ECO:0000256" key="2">
    <source>
        <dbReference type="ARBA" id="ARBA00022630"/>
    </source>
</evidence>
<dbReference type="SUPFAM" id="SSF51971">
    <property type="entry name" value="Nucleotide-binding domain"/>
    <property type="match status" value="1"/>
</dbReference>
<dbReference type="Gene3D" id="3.50.50.60">
    <property type="entry name" value="FAD/NAD(P)-binding domain"/>
    <property type="match status" value="1"/>
</dbReference>
<protein>
    <recommendedName>
        <fullName evidence="6">FAD/NAD(P)-binding domain-containing protein</fullName>
    </recommendedName>
</protein>
<keyword evidence="3" id="KW-0288">FMN</keyword>
<name>X0UGT6_9ZZZZ</name>
<evidence type="ECO:0000256" key="1">
    <source>
        <dbReference type="ARBA" id="ARBA00001917"/>
    </source>
</evidence>
<dbReference type="PANTHER" id="PTHR42917">
    <property type="entry name" value="2,4-DIENOYL-COA REDUCTASE"/>
    <property type="match status" value="1"/>
</dbReference>
<evidence type="ECO:0000256" key="4">
    <source>
        <dbReference type="ARBA" id="ARBA00023002"/>
    </source>
</evidence>
<gene>
    <name evidence="5" type="ORF">S01H1_36477</name>
</gene>
<evidence type="ECO:0008006" key="6">
    <source>
        <dbReference type="Google" id="ProtNLM"/>
    </source>
</evidence>
<organism evidence="5">
    <name type="scientific">marine sediment metagenome</name>
    <dbReference type="NCBI Taxonomy" id="412755"/>
    <lineage>
        <taxon>unclassified sequences</taxon>
        <taxon>metagenomes</taxon>
        <taxon>ecological metagenomes</taxon>
    </lineage>
</organism>
<sequence length="266" mass="29384">CCTVACKNKMRWYADWIRDQVKKLGVEVKYNTEAKAAELKKYDVVILATGGTITRPDIPGIELPLVVSFEDVLRCENKNCRFYPKAKPKPVKCGNTVLIWGDHFGAADTAEKLGVDGKKVYIVTENAQFASWMEPCHYDVMLKRFAGSNGEGLKGKKFKHTVTIITNSTVVEIKKNGQVTLMDSEFNKSELEVNNVVLGKVEPDNTFYEKLLAAGLTVEKIGDLKQVRNLRGAVTDGANISLELDAKPMLNANNAVICNLPTGVDI</sequence>
<dbReference type="InterPro" id="IPR036188">
    <property type="entry name" value="FAD/NAD-bd_sf"/>
</dbReference>